<dbReference type="EMBL" id="MTBP01000001">
    <property type="protein sequence ID" value="POM27786.1"/>
    <property type="molecule type" value="Genomic_DNA"/>
</dbReference>
<protein>
    <submittedName>
        <fullName evidence="1">CRISPR-associated protein, Csd1-type</fullName>
    </submittedName>
</protein>
<accession>A0A2P4URW9</accession>
<dbReference type="Proteomes" id="UP000242367">
    <property type="component" value="Unassembled WGS sequence"/>
</dbReference>
<dbReference type="NCBIfam" id="TIGR01863">
    <property type="entry name" value="cas_Csd1"/>
    <property type="match status" value="1"/>
</dbReference>
<evidence type="ECO:0000313" key="1">
    <source>
        <dbReference type="EMBL" id="POM27786.1"/>
    </source>
</evidence>
<evidence type="ECO:0000313" key="2">
    <source>
        <dbReference type="Proteomes" id="UP000242367"/>
    </source>
</evidence>
<dbReference type="AlphaFoldDB" id="A0A2P4URW9"/>
<dbReference type="Pfam" id="PF09709">
    <property type="entry name" value="Cas_Csd1"/>
    <property type="match status" value="1"/>
</dbReference>
<name>A0A2P4URW9_9ACTN</name>
<proteinExistence type="predicted"/>
<keyword evidence="2" id="KW-1185">Reference proteome</keyword>
<organism evidence="1 2">
    <name type="scientific">Actinomadura rubteroloni</name>
    <dbReference type="NCBI Taxonomy" id="1926885"/>
    <lineage>
        <taxon>Bacteria</taxon>
        <taxon>Bacillati</taxon>
        <taxon>Actinomycetota</taxon>
        <taxon>Actinomycetes</taxon>
        <taxon>Streptosporangiales</taxon>
        <taxon>Thermomonosporaceae</taxon>
        <taxon>Actinomadura</taxon>
    </lineage>
</organism>
<gene>
    <name evidence="1" type="ORF">BTM25_22070</name>
</gene>
<sequence>MLLKHLADHAEQRPKLPPDYYRVRSVKWALQLDGDGNPMAQGLASLATDDNPAGFPMPAPYVYRSGMKPPPALLVDTLQYVFAMPKDDSLGEEEEANRRNDAYVALLRRWRDSAPDDPRAAAVVSFFDRARHLNITLPEDAKHSDTVAILLSGDREYVHMRESAVECWRAVVRERKSTGNAKGVCLSCGQIGELLDTIPEPIKGGAIPSSNGRTRDAQLVSINKPAQGRGGTIQLGNTPICDRCGRAMAVLNSLLADPEHRFRGSDTVTVWWLRDEQELPLGSALDRADPADVDAVYKAVDKANEDIDTAVDNVFYAVTLGANQGRAVIRDWIDVPLTEALQHVTVWFDDHRLPDPWKGRERVLPLWQIAQSCGRWDSDKKRYVDKSAPDATYSALLRSALTGVPVPVWVLPHLLHRVRADSRIDLPRVALVQLVLSRPPFKETRVSNEENVAVIWGRAFAVLESIQRRAIPDVNTTIGDRYLSTAMTRPQATLTRLFPLANGHLKKLKNSKQQSSRAAGFALEVKLKALLEQLPDGGPPERFELRDQAAFIIGYSRQGSEDITRARAAANSAD</sequence>
<dbReference type="InterPro" id="IPR010144">
    <property type="entry name" value="CRISPR-assoc_prot_Csd1-typ"/>
</dbReference>
<reference evidence="1 2" key="1">
    <citation type="journal article" date="2017" name="Chemistry">
        <title>Isolation, Biosynthesis and Chemical Modifications of Rubterolones A-F: Rare Tropolone Alkaloids from Actinomadura sp. 5-2.</title>
        <authorList>
            <person name="Guo H."/>
            <person name="Benndorf R."/>
            <person name="Leichnitz D."/>
            <person name="Klassen J.L."/>
            <person name="Vollmers J."/>
            <person name="Gorls H."/>
            <person name="Steinacker M."/>
            <person name="Weigel C."/>
            <person name="Dahse H.M."/>
            <person name="Kaster A.K."/>
            <person name="de Beer Z.W."/>
            <person name="Poulsen M."/>
            <person name="Beemelmanns C."/>
        </authorList>
    </citation>
    <scope>NUCLEOTIDE SEQUENCE [LARGE SCALE GENOMIC DNA]</scope>
    <source>
        <strain evidence="1 2">5-2</strain>
    </source>
</reference>
<comment type="caution">
    <text evidence="1">The sequence shown here is derived from an EMBL/GenBank/DDBJ whole genome shotgun (WGS) entry which is preliminary data.</text>
</comment>
<dbReference type="RefSeq" id="WP_103562560.1">
    <property type="nucleotide sequence ID" value="NZ_MTBP01000001.1"/>
</dbReference>